<feature type="modified residue" description="Phosphohistidine" evidence="1">
    <location>
        <position position="62"/>
    </location>
</feature>
<dbReference type="PROSITE" id="PS50894">
    <property type="entry name" value="HPT"/>
    <property type="match status" value="1"/>
</dbReference>
<protein>
    <submittedName>
        <fullName evidence="3">Hpt domain-containing protein</fullName>
    </submittedName>
</protein>
<feature type="domain" description="HPt" evidence="2">
    <location>
        <begin position="23"/>
        <end position="112"/>
    </location>
</feature>
<gene>
    <name evidence="3" type="ORF">GJV85_00695</name>
</gene>
<dbReference type="EMBL" id="CP046072">
    <property type="protein sequence ID" value="QSZ40697.1"/>
    <property type="molecule type" value="Genomic_DNA"/>
</dbReference>
<accession>A0A975AY16</accession>
<dbReference type="GO" id="GO:0004672">
    <property type="term" value="F:protein kinase activity"/>
    <property type="evidence" value="ECO:0007669"/>
    <property type="project" value="UniProtKB-ARBA"/>
</dbReference>
<dbReference type="RefSeq" id="WP_207561975.1">
    <property type="nucleotide sequence ID" value="NZ_CP046072.1"/>
</dbReference>
<dbReference type="Gene3D" id="1.20.120.160">
    <property type="entry name" value="HPT domain"/>
    <property type="match status" value="1"/>
</dbReference>
<reference evidence="3" key="1">
    <citation type="submission" date="2019-11" db="EMBL/GenBank/DDBJ databases">
        <authorList>
            <person name="Kojima H."/>
        </authorList>
    </citation>
    <scope>NUCLEOTIDE SEQUENCE</scope>
    <source>
        <strain evidence="3">H1576</strain>
    </source>
</reference>
<evidence type="ECO:0000313" key="4">
    <source>
        <dbReference type="Proteomes" id="UP000671852"/>
    </source>
</evidence>
<dbReference type="InterPro" id="IPR036641">
    <property type="entry name" value="HPT_dom_sf"/>
</dbReference>
<evidence type="ECO:0000256" key="1">
    <source>
        <dbReference type="PROSITE-ProRule" id="PRU00110"/>
    </source>
</evidence>
<dbReference type="KEGG" id="saqt:GJV85_00695"/>
<dbReference type="Proteomes" id="UP000671852">
    <property type="component" value="Chromosome"/>
</dbReference>
<sequence length="112" mass="12524">MPITNPNYDKLDYEKMAETIGLKAKHIPVLMGSFLEESAKILARLESAVEPLDFESLKLESHSMKGSAGNLLFKEIYEMAKEIEIAAEESDASFPYKAYHDAIKDAISTIKL</sequence>
<organism evidence="3 4">
    <name type="scientific">Sulfurimonas aquatica</name>
    <dbReference type="NCBI Taxonomy" id="2672570"/>
    <lineage>
        <taxon>Bacteria</taxon>
        <taxon>Pseudomonadati</taxon>
        <taxon>Campylobacterota</taxon>
        <taxon>Epsilonproteobacteria</taxon>
        <taxon>Campylobacterales</taxon>
        <taxon>Sulfurimonadaceae</taxon>
        <taxon>Sulfurimonas</taxon>
    </lineage>
</organism>
<dbReference type="InterPro" id="IPR008207">
    <property type="entry name" value="Sig_transdc_His_kin_Hpt_dom"/>
</dbReference>
<dbReference type="SUPFAM" id="SSF47226">
    <property type="entry name" value="Histidine-containing phosphotransfer domain, HPT domain"/>
    <property type="match status" value="1"/>
</dbReference>
<name>A0A975AY16_9BACT</name>
<keyword evidence="4" id="KW-1185">Reference proteome</keyword>
<dbReference type="Pfam" id="PF01627">
    <property type="entry name" value="Hpt"/>
    <property type="match status" value="1"/>
</dbReference>
<reference evidence="3" key="2">
    <citation type="submission" date="2021-04" db="EMBL/GenBank/DDBJ databases">
        <title>Isolation and characterization of a novel species of the genus Sulfurimonas.</title>
        <authorList>
            <person name="Fukui M."/>
        </authorList>
    </citation>
    <scope>NUCLEOTIDE SEQUENCE</scope>
    <source>
        <strain evidence="3">H1576</strain>
    </source>
</reference>
<evidence type="ECO:0000259" key="2">
    <source>
        <dbReference type="PROSITE" id="PS50894"/>
    </source>
</evidence>
<dbReference type="GO" id="GO:0000160">
    <property type="term" value="P:phosphorelay signal transduction system"/>
    <property type="evidence" value="ECO:0007669"/>
    <property type="project" value="InterPro"/>
</dbReference>
<keyword evidence="1" id="KW-0597">Phosphoprotein</keyword>
<evidence type="ECO:0000313" key="3">
    <source>
        <dbReference type="EMBL" id="QSZ40697.1"/>
    </source>
</evidence>
<dbReference type="AlphaFoldDB" id="A0A975AY16"/>
<proteinExistence type="predicted"/>